<accession>A0A9K3CUJ8</accession>
<comment type="caution">
    <text evidence="8">The sequence shown here is derived from an EMBL/GenBank/DDBJ whole genome shotgun (WGS) entry which is preliminary data.</text>
</comment>
<dbReference type="GO" id="GO:0000978">
    <property type="term" value="F:RNA polymerase II cis-regulatory region sequence-specific DNA binding"/>
    <property type="evidence" value="ECO:0007669"/>
    <property type="project" value="TreeGrafter"/>
</dbReference>
<keyword evidence="2" id="KW-0238">DNA-binding</keyword>
<evidence type="ECO:0000259" key="6">
    <source>
        <dbReference type="PROSITE" id="PS50090"/>
    </source>
</evidence>
<gene>
    <name evidence="8" type="ORF">KIPB_004919</name>
</gene>
<evidence type="ECO:0000256" key="1">
    <source>
        <dbReference type="ARBA" id="ARBA00023015"/>
    </source>
</evidence>
<dbReference type="PANTHER" id="PTHR46621:SF1">
    <property type="entry name" value="SNRNA-ACTIVATING PROTEIN COMPLEX SUBUNIT 4"/>
    <property type="match status" value="1"/>
</dbReference>
<dbReference type="InterPro" id="IPR001005">
    <property type="entry name" value="SANT/Myb"/>
</dbReference>
<sequence length="558" mass="64253">MCLADSQETRVLLTIVEEVLGKPGEEVRSIQWDKVTARVNAGLRKLDLPPRNKRQCKDRYLMHMEDVQHSKGPVTKRGLWEAGELRKLHQLVKEHGKRWTLISRCIPGRTPRQVKFKYYNDQKAQRRKGYKSPGDLEASVSETSGRRRERERESSVTTWTVAEGDSEREGERESEASDSEEERERDIVAEREQARKARAARALRRERDRDGGGRRERESLVKEEVGSKRGREAGGETLKLSQPKRRRTQPHSGGVSYSRQSISLSPAQPLLDSAEDHRLKQERARIVAAAMERERERRLEREIARDKVLSTRVPRAAKKTSRQLQRERERQREMEETETESEYESEESESERPPSLKHTPRVSVKATAKRARQTETPKKREERERDVYNMASYSSAYTSSALAKGPAAVKASYARGQAYSPSLPRVSSYTGIPETDSLPPLERSLSWEEEREREKEASMERERARYPDNAFLRQVVCPTSFESTVAAPPSSKVTLGMYERRGVMQTPYEVEKRFSCAATVRHARRLIKSVRHARRLIKSVRAQPSKARLMHVVHTVGY</sequence>
<dbReference type="GO" id="GO:0001006">
    <property type="term" value="F:RNA polymerase III type 3 promoter sequence-specific DNA binding"/>
    <property type="evidence" value="ECO:0007669"/>
    <property type="project" value="TreeGrafter"/>
</dbReference>
<feature type="compositionally biased region" description="Polar residues" evidence="5">
    <location>
        <begin position="255"/>
        <end position="266"/>
    </location>
</feature>
<feature type="compositionally biased region" description="Acidic residues" evidence="5">
    <location>
        <begin position="335"/>
        <end position="349"/>
    </location>
</feature>
<feature type="compositionally biased region" description="Basic and acidic residues" evidence="5">
    <location>
        <begin position="144"/>
        <end position="154"/>
    </location>
</feature>
<name>A0A9K3CUJ8_9EUKA</name>
<dbReference type="SMART" id="SM00717">
    <property type="entry name" value="SANT"/>
    <property type="match status" value="1"/>
</dbReference>
<dbReference type="GO" id="GO:0042796">
    <property type="term" value="P:snRNA transcription by RNA polymerase III"/>
    <property type="evidence" value="ECO:0007669"/>
    <property type="project" value="TreeGrafter"/>
</dbReference>
<evidence type="ECO:0000256" key="3">
    <source>
        <dbReference type="ARBA" id="ARBA00023163"/>
    </source>
</evidence>
<dbReference type="EMBL" id="BDIP01001100">
    <property type="protein sequence ID" value="GIQ83574.1"/>
    <property type="molecule type" value="Genomic_DNA"/>
</dbReference>
<feature type="compositionally biased region" description="Basic and acidic residues" evidence="5">
    <location>
        <begin position="372"/>
        <end position="387"/>
    </location>
</feature>
<evidence type="ECO:0000256" key="5">
    <source>
        <dbReference type="SAM" id="MobiDB-lite"/>
    </source>
</evidence>
<dbReference type="CDD" id="cd00167">
    <property type="entry name" value="SANT"/>
    <property type="match status" value="1"/>
</dbReference>
<feature type="compositionally biased region" description="Basic and acidic residues" evidence="5">
    <location>
        <begin position="292"/>
        <end position="309"/>
    </location>
</feature>
<keyword evidence="9" id="KW-1185">Reference proteome</keyword>
<dbReference type="Gene3D" id="1.10.10.60">
    <property type="entry name" value="Homeodomain-like"/>
    <property type="match status" value="1"/>
</dbReference>
<dbReference type="OrthoDB" id="2143914at2759"/>
<proteinExistence type="predicted"/>
<feature type="compositionally biased region" description="Basic and acidic residues" evidence="5">
    <location>
        <begin position="324"/>
        <end position="334"/>
    </location>
</feature>
<feature type="compositionally biased region" description="Basic and acidic residues" evidence="5">
    <location>
        <begin position="182"/>
        <end position="195"/>
    </location>
</feature>
<keyword evidence="4" id="KW-0539">Nucleus</keyword>
<dbReference type="PROSITE" id="PS51294">
    <property type="entry name" value="HTH_MYB"/>
    <property type="match status" value="1"/>
</dbReference>
<dbReference type="AlphaFoldDB" id="A0A9K3CUJ8"/>
<feature type="domain" description="HTH myb-type" evidence="7">
    <location>
        <begin position="72"/>
        <end position="126"/>
    </location>
</feature>
<protein>
    <submittedName>
        <fullName evidence="8">Uncharacterized protein</fullName>
    </submittedName>
</protein>
<dbReference type="GO" id="GO:0019185">
    <property type="term" value="C:snRNA-activating protein complex"/>
    <property type="evidence" value="ECO:0007669"/>
    <property type="project" value="TreeGrafter"/>
</dbReference>
<evidence type="ECO:0000313" key="8">
    <source>
        <dbReference type="EMBL" id="GIQ83574.1"/>
    </source>
</evidence>
<dbReference type="InterPro" id="IPR017930">
    <property type="entry name" value="Myb_dom"/>
</dbReference>
<feature type="compositionally biased region" description="Basic and acidic residues" evidence="5">
    <location>
        <begin position="445"/>
        <end position="462"/>
    </location>
</feature>
<feature type="region of interest" description="Disordered" evidence="5">
    <location>
        <begin position="119"/>
        <end position="279"/>
    </location>
</feature>
<feature type="compositionally biased region" description="Basic and acidic residues" evidence="5">
    <location>
        <begin position="203"/>
        <end position="234"/>
    </location>
</feature>
<feature type="domain" description="Myb-like" evidence="6">
    <location>
        <begin position="72"/>
        <end position="122"/>
    </location>
</feature>
<dbReference type="GO" id="GO:0042795">
    <property type="term" value="P:snRNA transcription by RNA polymerase II"/>
    <property type="evidence" value="ECO:0007669"/>
    <property type="project" value="TreeGrafter"/>
</dbReference>
<evidence type="ECO:0000259" key="7">
    <source>
        <dbReference type="PROSITE" id="PS51294"/>
    </source>
</evidence>
<dbReference type="Pfam" id="PF00249">
    <property type="entry name" value="Myb_DNA-binding"/>
    <property type="match status" value="1"/>
</dbReference>
<feature type="compositionally biased region" description="Basic and acidic residues" evidence="5">
    <location>
        <begin position="165"/>
        <end position="175"/>
    </location>
</feature>
<feature type="region of interest" description="Disordered" evidence="5">
    <location>
        <begin position="292"/>
        <end position="387"/>
    </location>
</feature>
<dbReference type="PROSITE" id="PS50090">
    <property type="entry name" value="MYB_LIKE"/>
    <property type="match status" value="1"/>
</dbReference>
<dbReference type="InterPro" id="IPR009057">
    <property type="entry name" value="Homeodomain-like_sf"/>
</dbReference>
<organism evidence="8 9">
    <name type="scientific">Kipferlia bialata</name>
    <dbReference type="NCBI Taxonomy" id="797122"/>
    <lineage>
        <taxon>Eukaryota</taxon>
        <taxon>Metamonada</taxon>
        <taxon>Carpediemonas-like organisms</taxon>
        <taxon>Kipferlia</taxon>
    </lineage>
</organism>
<dbReference type="InterPro" id="IPR051575">
    <property type="entry name" value="Myb-like_DNA-bd"/>
</dbReference>
<dbReference type="Proteomes" id="UP000265618">
    <property type="component" value="Unassembled WGS sequence"/>
</dbReference>
<evidence type="ECO:0000313" key="9">
    <source>
        <dbReference type="Proteomes" id="UP000265618"/>
    </source>
</evidence>
<keyword evidence="3" id="KW-0804">Transcription</keyword>
<evidence type="ECO:0000256" key="2">
    <source>
        <dbReference type="ARBA" id="ARBA00023125"/>
    </source>
</evidence>
<evidence type="ECO:0000256" key="4">
    <source>
        <dbReference type="ARBA" id="ARBA00023242"/>
    </source>
</evidence>
<reference evidence="8 9" key="1">
    <citation type="journal article" date="2018" name="PLoS ONE">
        <title>The draft genome of Kipferlia bialata reveals reductive genome evolution in fornicate parasites.</title>
        <authorList>
            <person name="Tanifuji G."/>
            <person name="Takabayashi S."/>
            <person name="Kume K."/>
            <person name="Takagi M."/>
            <person name="Nakayama T."/>
            <person name="Kamikawa R."/>
            <person name="Inagaki Y."/>
            <person name="Hashimoto T."/>
        </authorList>
    </citation>
    <scope>NUCLEOTIDE SEQUENCE [LARGE SCALE GENOMIC DNA]</scope>
    <source>
        <strain evidence="8">NY0173</strain>
    </source>
</reference>
<dbReference type="PANTHER" id="PTHR46621">
    <property type="entry name" value="SNRNA-ACTIVATING PROTEIN COMPLEX SUBUNIT 4"/>
    <property type="match status" value="1"/>
</dbReference>
<keyword evidence="1" id="KW-0805">Transcription regulation</keyword>
<feature type="region of interest" description="Disordered" evidence="5">
    <location>
        <begin position="428"/>
        <end position="462"/>
    </location>
</feature>
<dbReference type="SUPFAM" id="SSF46689">
    <property type="entry name" value="Homeodomain-like"/>
    <property type="match status" value="1"/>
</dbReference>